<reference evidence="2" key="1">
    <citation type="submission" date="2013-03" db="EMBL/GenBank/DDBJ databases">
        <title>The Genome Sequence of Anopheles minimus MINIMUS1.</title>
        <authorList>
            <consortium name="The Broad Institute Genomics Platform"/>
            <person name="Neafsey D.E."/>
            <person name="Walton C."/>
            <person name="Walker B."/>
            <person name="Young S.K."/>
            <person name="Zeng Q."/>
            <person name="Gargeya S."/>
            <person name="Fitzgerald M."/>
            <person name="Haas B."/>
            <person name="Abouelleil A."/>
            <person name="Allen A.W."/>
            <person name="Alvarado L."/>
            <person name="Arachchi H.M."/>
            <person name="Berlin A.M."/>
            <person name="Chapman S.B."/>
            <person name="Gainer-Dewar J."/>
            <person name="Goldberg J."/>
            <person name="Griggs A."/>
            <person name="Gujja S."/>
            <person name="Hansen M."/>
            <person name="Howarth C."/>
            <person name="Imamovic A."/>
            <person name="Ireland A."/>
            <person name="Larimer J."/>
            <person name="McCowan C."/>
            <person name="Murphy C."/>
            <person name="Pearson M."/>
            <person name="Poon T.W."/>
            <person name="Priest M."/>
            <person name="Roberts A."/>
            <person name="Saif S."/>
            <person name="Shea T."/>
            <person name="Sisk P."/>
            <person name="Sykes S."/>
            <person name="Wortman J."/>
            <person name="Nusbaum C."/>
            <person name="Birren B."/>
        </authorList>
    </citation>
    <scope>NUCLEOTIDE SEQUENCE [LARGE SCALE GENOMIC DNA]</scope>
    <source>
        <strain evidence="2">MINIMUS1</strain>
    </source>
</reference>
<name>A0A182WNS5_9DIPT</name>
<evidence type="ECO:0000313" key="1">
    <source>
        <dbReference type="EnsemblMetazoa" id="AMIN014352-PA"/>
    </source>
</evidence>
<dbReference type="EnsemblMetazoa" id="AMIN014352-RA">
    <property type="protein sequence ID" value="AMIN014352-PA"/>
    <property type="gene ID" value="AMIN014352"/>
</dbReference>
<dbReference type="VEuPathDB" id="VectorBase:AMIN014352"/>
<accession>A0A182WNS5</accession>
<sequence>MSKRGSYWFIPYYRITEIHTLF</sequence>
<keyword evidence="2" id="KW-1185">Reference proteome</keyword>
<evidence type="ECO:0000313" key="2">
    <source>
        <dbReference type="Proteomes" id="UP000075920"/>
    </source>
</evidence>
<dbReference type="AlphaFoldDB" id="A0A182WNS5"/>
<proteinExistence type="predicted"/>
<organism evidence="1 2">
    <name type="scientific">Anopheles minimus</name>
    <dbReference type="NCBI Taxonomy" id="112268"/>
    <lineage>
        <taxon>Eukaryota</taxon>
        <taxon>Metazoa</taxon>
        <taxon>Ecdysozoa</taxon>
        <taxon>Arthropoda</taxon>
        <taxon>Hexapoda</taxon>
        <taxon>Insecta</taxon>
        <taxon>Pterygota</taxon>
        <taxon>Neoptera</taxon>
        <taxon>Endopterygota</taxon>
        <taxon>Diptera</taxon>
        <taxon>Nematocera</taxon>
        <taxon>Culicoidea</taxon>
        <taxon>Culicidae</taxon>
        <taxon>Anophelinae</taxon>
        <taxon>Anopheles</taxon>
    </lineage>
</organism>
<reference evidence="1" key="2">
    <citation type="submission" date="2020-05" db="UniProtKB">
        <authorList>
            <consortium name="EnsemblMetazoa"/>
        </authorList>
    </citation>
    <scope>IDENTIFICATION</scope>
    <source>
        <strain evidence="1">MINIMUS1</strain>
    </source>
</reference>
<dbReference type="Proteomes" id="UP000075920">
    <property type="component" value="Unassembled WGS sequence"/>
</dbReference>
<protein>
    <submittedName>
        <fullName evidence="1">Uncharacterized protein</fullName>
    </submittedName>
</protein>